<dbReference type="PANTHER" id="PTHR43649">
    <property type="entry name" value="ARABINOSE-BINDING PROTEIN-RELATED"/>
    <property type="match status" value="1"/>
</dbReference>
<keyword evidence="1" id="KW-0732">Signal</keyword>
<evidence type="ECO:0000313" key="2">
    <source>
        <dbReference type="EMBL" id="MCY9694174.1"/>
    </source>
</evidence>
<sequence length="559" mass="63405">MKKTLRVMLSAALTMSVVAGCSTQKVDNKASETPKTTTETKTETAKAATNEFGWEVPSKPIEFSYYYADSINPDKTKKNSDLMHKFLLEKFNVNINKITFDAKKEDKLNLMLASGDYPEVIANMDEATVAKWVAQGKVLEIGPMVDKLAPNVKTQLGDLYKTYLTNGKLYALPGYWGSLPIPDFSAHIRYDYWKELGTPKFETPDQYYDVLKKIQEKHPKNDKGEKTYALSGFAPVTEKIVPTLAGMWGLKDGNKISADGKITHWINTPEGLELTLFMNKIYRDGLLDPDTFINKYENMKAKMSTDRVMGFIGAWWIGWNAGHEVWQKSDPNWNEEKRFMQVSAKAATADKAYLSGKNSRSTGMTVITNKAKNPEEIVKWLNYSVTDTGTRLIGWGVPNTDKSVWNFKDGKASFVESQKQAIIDSKFDYDAGDLLGMDMYNLVTSQGITKDDGKSAYWFDQNFNDNAKWKKMMNDNLKDTIYDNTVGDIKIPANDPLAITDKQVKDLLESQWAKAVMSKTEEESRSNYAALKEKLNAAGLDKIEKYKTDEYQRRLKEWK</sequence>
<dbReference type="EMBL" id="JAMDMX010000045">
    <property type="protein sequence ID" value="MCY9694174.1"/>
    <property type="molecule type" value="Genomic_DNA"/>
</dbReference>
<name>A0ABT4GDC7_9BACL</name>
<protein>
    <submittedName>
        <fullName evidence="2">Sugar ABC transporter substrate-binding protein</fullName>
    </submittedName>
</protein>
<organism evidence="2 3">
    <name type="scientific">Paenibacillus alginolyticus</name>
    <dbReference type="NCBI Taxonomy" id="59839"/>
    <lineage>
        <taxon>Bacteria</taxon>
        <taxon>Bacillati</taxon>
        <taxon>Bacillota</taxon>
        <taxon>Bacilli</taxon>
        <taxon>Bacillales</taxon>
        <taxon>Paenibacillaceae</taxon>
        <taxon>Paenibacillus</taxon>
    </lineage>
</organism>
<feature type="chain" id="PRO_5045447250" evidence="1">
    <location>
        <begin position="20"/>
        <end position="559"/>
    </location>
</feature>
<comment type="caution">
    <text evidence="2">The sequence shown here is derived from an EMBL/GenBank/DDBJ whole genome shotgun (WGS) entry which is preliminary data.</text>
</comment>
<dbReference type="Gene3D" id="3.40.190.10">
    <property type="entry name" value="Periplasmic binding protein-like II"/>
    <property type="match status" value="2"/>
</dbReference>
<dbReference type="SUPFAM" id="SSF53850">
    <property type="entry name" value="Periplasmic binding protein-like II"/>
    <property type="match status" value="1"/>
</dbReference>
<dbReference type="Proteomes" id="UP001527099">
    <property type="component" value="Unassembled WGS sequence"/>
</dbReference>
<dbReference type="RefSeq" id="WP_029193860.1">
    <property type="nucleotide sequence ID" value="NZ_JAMDMW010000060.1"/>
</dbReference>
<proteinExistence type="predicted"/>
<evidence type="ECO:0000313" key="3">
    <source>
        <dbReference type="Proteomes" id="UP001527099"/>
    </source>
</evidence>
<evidence type="ECO:0000256" key="1">
    <source>
        <dbReference type="SAM" id="SignalP"/>
    </source>
</evidence>
<feature type="signal peptide" evidence="1">
    <location>
        <begin position="1"/>
        <end position="19"/>
    </location>
</feature>
<keyword evidence="3" id="KW-1185">Reference proteome</keyword>
<reference evidence="2 3" key="1">
    <citation type="submission" date="2022-05" db="EMBL/GenBank/DDBJ databases">
        <title>Genome Sequencing of Bee-Associated Microbes.</title>
        <authorList>
            <person name="Dunlap C."/>
        </authorList>
    </citation>
    <scope>NUCLEOTIDE SEQUENCE [LARGE SCALE GENOMIC DNA]</scope>
    <source>
        <strain evidence="2 3">NRRL B-14421</strain>
    </source>
</reference>
<dbReference type="PANTHER" id="PTHR43649:SF12">
    <property type="entry name" value="DIACETYLCHITOBIOSE BINDING PROTEIN DASA"/>
    <property type="match status" value="1"/>
</dbReference>
<dbReference type="InterPro" id="IPR050490">
    <property type="entry name" value="Bact_solute-bd_prot1"/>
</dbReference>
<gene>
    <name evidence="2" type="ORF">M5X19_14855</name>
</gene>
<dbReference type="PROSITE" id="PS51257">
    <property type="entry name" value="PROKAR_LIPOPROTEIN"/>
    <property type="match status" value="1"/>
</dbReference>
<accession>A0ABT4GDC7</accession>